<dbReference type="Pfam" id="PF02719">
    <property type="entry name" value="Polysacc_synt_2"/>
    <property type="match status" value="1"/>
</dbReference>
<dbReference type="SUPFAM" id="SSF51735">
    <property type="entry name" value="NAD(P)-binding Rossmann-fold domains"/>
    <property type="match status" value="1"/>
</dbReference>
<dbReference type="AlphaFoldDB" id="A0A181C8H3"/>
<name>A0A181C8H3_9PROT</name>
<dbReference type="GeneID" id="85021315"/>
<evidence type="ECO:0000256" key="1">
    <source>
        <dbReference type="ARBA" id="ARBA00007430"/>
    </source>
</evidence>
<dbReference type="Proteomes" id="UP000502533">
    <property type="component" value="Chromosome"/>
</dbReference>
<dbReference type="InterPro" id="IPR003869">
    <property type="entry name" value="Polysac_CapD-like"/>
</dbReference>
<accession>A0A181C8H3</accession>
<dbReference type="InterPro" id="IPR051203">
    <property type="entry name" value="Polysaccharide_Synthase-Rel"/>
</dbReference>
<evidence type="ECO:0000313" key="2">
    <source>
        <dbReference type="EMBL" id="QIP34767.1"/>
    </source>
</evidence>
<dbReference type="InterPro" id="IPR036291">
    <property type="entry name" value="NAD(P)-bd_dom_sf"/>
</dbReference>
<dbReference type="KEGG" id="kre:GWK63_04020"/>
<dbReference type="Pfam" id="PF13727">
    <property type="entry name" value="CoA_binding_3"/>
    <property type="match status" value="1"/>
</dbReference>
<dbReference type="Gene3D" id="3.40.50.720">
    <property type="entry name" value="NAD(P)-binding Rossmann-like Domain"/>
    <property type="match status" value="2"/>
</dbReference>
<dbReference type="PANTHER" id="PTHR43318:SF1">
    <property type="entry name" value="POLYSACCHARIDE BIOSYNTHESIS PROTEIN EPSC-RELATED"/>
    <property type="match status" value="1"/>
</dbReference>
<evidence type="ECO:0000313" key="3">
    <source>
        <dbReference type="Proteomes" id="UP000502533"/>
    </source>
</evidence>
<keyword evidence="3" id="KW-1185">Reference proteome</keyword>
<protein>
    <submittedName>
        <fullName evidence="2">Polysaccharide biosynthesis protein</fullName>
    </submittedName>
</protein>
<gene>
    <name evidence="2" type="ORF">GWK63_04020</name>
</gene>
<dbReference type="RefSeq" id="WP_007399274.1">
    <property type="nucleotide sequence ID" value="NZ_CALMTF010000041.1"/>
</dbReference>
<reference evidence="2 3" key="1">
    <citation type="submission" date="2020-03" db="EMBL/GenBank/DDBJ databases">
        <title>Isolation of cellulose-producing strains, genome characterization and application of the synthesized cellulose films as an economical and sustainable material for piezoelectric sensor construction.</title>
        <authorList>
            <person name="Mangayil R.K."/>
        </authorList>
    </citation>
    <scope>NUCLEOTIDE SEQUENCE [LARGE SCALE GENOMIC DNA]</scope>
    <source>
        <strain evidence="2 3">ENS 9a1a</strain>
    </source>
</reference>
<dbReference type="EMBL" id="CP050139">
    <property type="protein sequence ID" value="QIP34767.1"/>
    <property type="molecule type" value="Genomic_DNA"/>
</dbReference>
<comment type="similarity">
    <text evidence="1">Belongs to the polysaccharide synthase family.</text>
</comment>
<organism evidence="2 3">
    <name type="scientific">Komagataeibacter rhaeticus</name>
    <dbReference type="NCBI Taxonomy" id="215221"/>
    <lineage>
        <taxon>Bacteria</taxon>
        <taxon>Pseudomonadati</taxon>
        <taxon>Pseudomonadota</taxon>
        <taxon>Alphaproteobacteria</taxon>
        <taxon>Acetobacterales</taxon>
        <taxon>Acetobacteraceae</taxon>
        <taxon>Komagataeibacter</taxon>
    </lineage>
</organism>
<dbReference type="CDD" id="cd05237">
    <property type="entry name" value="UDP_invert_4-6DH_SDR_e"/>
    <property type="match status" value="1"/>
</dbReference>
<dbReference type="PANTHER" id="PTHR43318">
    <property type="entry name" value="UDP-N-ACETYLGLUCOSAMINE 4,6-DEHYDRATASE"/>
    <property type="match status" value="1"/>
</dbReference>
<proteinExistence type="inferred from homology"/>
<sequence>MVTQSSGSRSLASCLRMTRTIAVNSALDVIMGAVAALGAVGLCGHAPGGWPLWGVAGLGLGGIAAGGLPFRIFVQHWRFAGRSDFWRLGCACVLAGVLVMGVLAAAGDRGVGAASWCVSYGMAAFVCMAATRAAYQRWRQAGPRTGRVGCPVIVLGSEADTTRFLKLMPAMAGRVVGMVVESRQRRPGRRVRGVPVLGQVTELRRIVSTMARDGDVLLVVADGRFRGERLSGVLRMVQDTGARVRCMPDLSGIAGGQAGPLHPVRLADLLNRPALLPDAQGLAGLLGGRRVLITGAGGTIGSELARQIARHRPAELVLLDVGEFALWQVDIDLAENAPEPARHLVLADIRDPARMERVFARFQPELVFHAAALKHVPMVEENPCEGLLTNATGTRIVADIAARHGARAMVLVSTDKAVNPASVMGASKRVAEMYCQALDVQACNMTDGATGMRCVSVRFGNVMGSTGSVIPLFRHQLERGGPLTVTDPRMERYFMTVSEAVGLVLQATACGTGVQATGLAAPLRRGGVFVLDMGTPVRIVDLARQMIVLAGLRPGRDIDIRFTGLRPGEKLTEDLFYKKEILQPTGYPGLRMATPRTVDLAQVANIMDALTVACRDGDGARALDLVRRLVPEFAHNPHGMDMPDPAGQIDVERNAS</sequence>